<dbReference type="AlphaFoldDB" id="S9R7L4"/>
<dbReference type="CDD" id="cd05379">
    <property type="entry name" value="CAP_bacterial"/>
    <property type="match status" value="1"/>
</dbReference>
<dbReference type="SUPFAM" id="SSF55797">
    <property type="entry name" value="PR-1-like"/>
    <property type="match status" value="1"/>
</dbReference>
<dbReference type="PANTHER" id="PTHR31157:SF1">
    <property type="entry name" value="SCP DOMAIN-CONTAINING PROTEIN"/>
    <property type="match status" value="1"/>
</dbReference>
<sequence>MRPLALLALAALPLLPGCLIVIPVPAGIPAAASRAATPDPAPMALDAAGQALNDLRMARGLSPLRPDSRLTAAARSHAAFLATGAGLTHRGADGSRPATRAAAAGCRTPYIGENIASGQRSLQQVLEGWMTSPGHRANILNPRFGRFGLGQNGTSWVLLLADAC</sequence>
<feature type="domain" description="SCP" evidence="1">
    <location>
        <begin position="51"/>
        <end position="150"/>
    </location>
</feature>
<evidence type="ECO:0000313" key="2">
    <source>
        <dbReference type="EMBL" id="EPX87892.1"/>
    </source>
</evidence>
<dbReference type="OrthoDB" id="9811255at2"/>
<dbReference type="STRING" id="1123069.ruthe_00097"/>
<dbReference type="Pfam" id="PF00188">
    <property type="entry name" value="CAP"/>
    <property type="match status" value="1"/>
</dbReference>
<gene>
    <name evidence="2" type="ORF">ruthe_00097</name>
</gene>
<dbReference type="HOGENOM" id="CLU_048111_3_2_5"/>
<keyword evidence="3" id="KW-1185">Reference proteome</keyword>
<name>S9R7L4_9RHOB</name>
<dbReference type="PANTHER" id="PTHR31157">
    <property type="entry name" value="SCP DOMAIN-CONTAINING PROTEIN"/>
    <property type="match status" value="1"/>
</dbReference>
<dbReference type="InterPro" id="IPR014044">
    <property type="entry name" value="CAP_dom"/>
</dbReference>
<dbReference type="Proteomes" id="UP000015346">
    <property type="component" value="Unassembled WGS sequence"/>
</dbReference>
<organism evidence="2 3">
    <name type="scientific">Rubellimicrobium thermophilum DSM 16684</name>
    <dbReference type="NCBI Taxonomy" id="1123069"/>
    <lineage>
        <taxon>Bacteria</taxon>
        <taxon>Pseudomonadati</taxon>
        <taxon>Pseudomonadota</taxon>
        <taxon>Alphaproteobacteria</taxon>
        <taxon>Rhodobacterales</taxon>
        <taxon>Roseobacteraceae</taxon>
        <taxon>Rubellimicrobium</taxon>
    </lineage>
</organism>
<proteinExistence type="predicted"/>
<dbReference type="Gene3D" id="3.40.33.10">
    <property type="entry name" value="CAP"/>
    <property type="match status" value="1"/>
</dbReference>
<protein>
    <submittedName>
        <fullName evidence="2">Cysteine-rich secretory protein family</fullName>
    </submittedName>
</protein>
<evidence type="ECO:0000313" key="3">
    <source>
        <dbReference type="Proteomes" id="UP000015346"/>
    </source>
</evidence>
<reference evidence="2 3" key="1">
    <citation type="journal article" date="2013" name="Stand. Genomic Sci.">
        <title>Genome sequence of the reddish-pigmented Rubellimicrobium thermophilum type strain (DSM 16684(T)), a member of the Roseobacter clade.</title>
        <authorList>
            <person name="Fiebig A."/>
            <person name="Riedel T."/>
            <person name="Gronow S."/>
            <person name="Petersen J."/>
            <person name="Klenk H.P."/>
            <person name="Goker M."/>
        </authorList>
    </citation>
    <scope>NUCLEOTIDE SEQUENCE [LARGE SCALE GENOMIC DNA]</scope>
    <source>
        <strain evidence="2 3">DSM 16684</strain>
    </source>
</reference>
<dbReference type="InterPro" id="IPR035940">
    <property type="entry name" value="CAP_sf"/>
</dbReference>
<dbReference type="EMBL" id="AOLV01000001">
    <property type="protein sequence ID" value="EPX87892.1"/>
    <property type="molecule type" value="Genomic_DNA"/>
</dbReference>
<comment type="caution">
    <text evidence="2">The sequence shown here is derived from an EMBL/GenBank/DDBJ whole genome shotgun (WGS) entry which is preliminary data.</text>
</comment>
<evidence type="ECO:0000259" key="1">
    <source>
        <dbReference type="Pfam" id="PF00188"/>
    </source>
</evidence>
<accession>S9R7L4</accession>
<dbReference type="RefSeq" id="WP_021096245.1">
    <property type="nucleotide sequence ID" value="NZ_KE557318.1"/>
</dbReference>